<keyword evidence="3" id="KW-0285">Flavoprotein</keyword>
<comment type="caution">
    <text evidence="6">The sequence shown here is derived from an EMBL/GenBank/DDBJ whole genome shotgun (WGS) entry which is preliminary data.</text>
</comment>
<evidence type="ECO:0000313" key="6">
    <source>
        <dbReference type="EMBL" id="PVY83716.1"/>
    </source>
</evidence>
<gene>
    <name evidence="6" type="ORF">C7384_10627</name>
</gene>
<dbReference type="CDD" id="cd04730">
    <property type="entry name" value="NPD_like"/>
    <property type="match status" value="1"/>
</dbReference>
<keyword evidence="7" id="KW-1185">Reference proteome</keyword>
<organism evidence="6 7">
    <name type="scientific">Convivina intestini</name>
    <dbReference type="NCBI Taxonomy" id="1505726"/>
    <lineage>
        <taxon>Bacteria</taxon>
        <taxon>Bacillati</taxon>
        <taxon>Bacillota</taxon>
        <taxon>Bacilli</taxon>
        <taxon>Lactobacillales</taxon>
        <taxon>Lactobacillaceae</taxon>
        <taxon>Convivina</taxon>
    </lineage>
</organism>
<dbReference type="EMBL" id="QEKT01000006">
    <property type="protein sequence ID" value="PVY83716.1"/>
    <property type="molecule type" value="Genomic_DNA"/>
</dbReference>
<dbReference type="PANTHER" id="PTHR32332:SF20">
    <property type="entry name" value="2-NITROPROPANE DIOXYGENASE-LIKE PROTEIN"/>
    <property type="match status" value="1"/>
</dbReference>
<dbReference type="Gene3D" id="3.20.20.70">
    <property type="entry name" value="Aldolase class I"/>
    <property type="match status" value="1"/>
</dbReference>
<evidence type="ECO:0000313" key="7">
    <source>
        <dbReference type="Proteomes" id="UP000245433"/>
    </source>
</evidence>
<keyword evidence="4" id="KW-0288">FMN</keyword>
<dbReference type="GO" id="GO:0018580">
    <property type="term" value="F:nitronate monooxygenase activity"/>
    <property type="evidence" value="ECO:0007669"/>
    <property type="project" value="InterPro"/>
</dbReference>
<proteinExistence type="predicted"/>
<evidence type="ECO:0000256" key="5">
    <source>
        <dbReference type="ARBA" id="ARBA00023002"/>
    </source>
</evidence>
<comment type="function">
    <text evidence="1">Nitronate monooxygenase that uses molecular oxygen to catalyze the oxidative denitrification of alkyl nitronates. Acts on propionate 3-nitronate (P3N), the presumed physiological substrate. Probably functions in the detoxification of P3N, a metabolic poison produced by plants and fungi as a defense mechanism.</text>
</comment>
<reference evidence="6 7" key="1">
    <citation type="submission" date="2018-04" db="EMBL/GenBank/DDBJ databases">
        <title>Genomic Encyclopedia of Type Strains, Phase IV (KMG-IV): sequencing the most valuable type-strain genomes for metagenomic binning, comparative biology and taxonomic classification.</title>
        <authorList>
            <person name="Goeker M."/>
        </authorList>
    </citation>
    <scope>NUCLEOTIDE SEQUENCE [LARGE SCALE GENOMIC DNA]</scope>
    <source>
        <strain evidence="6 7">DSM 28795</strain>
    </source>
</reference>
<dbReference type="Pfam" id="PF03060">
    <property type="entry name" value="NMO"/>
    <property type="match status" value="2"/>
</dbReference>
<dbReference type="SUPFAM" id="SSF51412">
    <property type="entry name" value="Inosine monophosphate dehydrogenase (IMPDH)"/>
    <property type="match status" value="1"/>
</dbReference>
<name>A0A2U1D7R1_9LACO</name>
<protein>
    <recommendedName>
        <fullName evidence="2">Probable nitronate monooxygenase</fullName>
    </recommendedName>
</protein>
<dbReference type="InterPro" id="IPR004136">
    <property type="entry name" value="NMO"/>
</dbReference>
<sequence>MTVEINNPIFEKLGMKYPIVEGGMTWAGTGALAAAVSEAGGLGFIGTGYWHGDDVRREIKRAKALTDKPFGVNVMLMSRHIREVFDVILEEGVKVVATGAGDPSPFLDELHAAGITVMPVVPSVSLAKMMERKGVDAVIAEGMESGGHIGQMTTMTLIPQVVDAVSIPVIAAGGIGDGRGVAAAFMLGASGVQMGTRFLTATESEVHENFKKKILKARDIDTIVTGNLLGSRARVLKNKMAKEFVKNEVNELQKPKPDYETIEKLESGTLRAAVQEGDKDHGAFMAGQISGLIKDEKPVADILSDIWAQATDLMGIPDTTK</sequence>
<keyword evidence="5" id="KW-0560">Oxidoreductase</keyword>
<dbReference type="AlphaFoldDB" id="A0A2U1D7R1"/>
<accession>A0A2U1D7R1</accession>
<evidence type="ECO:0000256" key="4">
    <source>
        <dbReference type="ARBA" id="ARBA00022643"/>
    </source>
</evidence>
<evidence type="ECO:0000256" key="2">
    <source>
        <dbReference type="ARBA" id="ARBA00013457"/>
    </source>
</evidence>
<dbReference type="RefSeq" id="WP_089938889.1">
    <property type="nucleotide sequence ID" value="NZ_CAKOEX010000005.1"/>
</dbReference>
<dbReference type="OrthoDB" id="9778912at2"/>
<evidence type="ECO:0000256" key="3">
    <source>
        <dbReference type="ARBA" id="ARBA00022630"/>
    </source>
</evidence>
<dbReference type="Proteomes" id="UP000245433">
    <property type="component" value="Unassembled WGS sequence"/>
</dbReference>
<dbReference type="InterPro" id="IPR013785">
    <property type="entry name" value="Aldolase_TIM"/>
</dbReference>
<dbReference type="PANTHER" id="PTHR32332">
    <property type="entry name" value="2-NITROPROPANE DIOXYGENASE"/>
    <property type="match status" value="1"/>
</dbReference>
<evidence type="ECO:0000256" key="1">
    <source>
        <dbReference type="ARBA" id="ARBA00003535"/>
    </source>
</evidence>